<name>W4L7X0_9BACT</name>
<keyword evidence="2" id="KW-1185">Reference proteome</keyword>
<evidence type="ECO:0000313" key="1">
    <source>
        <dbReference type="EMBL" id="ETW93441.1"/>
    </source>
</evidence>
<reference evidence="1 2" key="1">
    <citation type="journal article" date="2014" name="Nature">
        <title>An environmental bacterial taxon with a large and distinct metabolic repertoire.</title>
        <authorList>
            <person name="Wilson M.C."/>
            <person name="Mori T."/>
            <person name="Ruckert C."/>
            <person name="Uria A.R."/>
            <person name="Helf M.J."/>
            <person name="Takada K."/>
            <person name="Gernert C."/>
            <person name="Steffens U.A."/>
            <person name="Heycke N."/>
            <person name="Schmitt S."/>
            <person name="Rinke C."/>
            <person name="Helfrich E.J."/>
            <person name="Brachmann A.O."/>
            <person name="Gurgui C."/>
            <person name="Wakimoto T."/>
            <person name="Kracht M."/>
            <person name="Crusemann M."/>
            <person name="Hentschel U."/>
            <person name="Abe I."/>
            <person name="Matsunaga S."/>
            <person name="Kalinowski J."/>
            <person name="Takeyama H."/>
            <person name="Piel J."/>
        </authorList>
    </citation>
    <scope>NUCLEOTIDE SEQUENCE [LARGE SCALE GENOMIC DNA]</scope>
    <source>
        <strain evidence="2">TSY2</strain>
    </source>
</reference>
<comment type="caution">
    <text evidence="1">The sequence shown here is derived from an EMBL/GenBank/DDBJ whole genome shotgun (WGS) entry which is preliminary data.</text>
</comment>
<dbReference type="AlphaFoldDB" id="W4L7X0"/>
<accession>W4L7X0</accession>
<dbReference type="Proteomes" id="UP000019140">
    <property type="component" value="Unassembled WGS sequence"/>
</dbReference>
<dbReference type="EMBL" id="AZHX01002648">
    <property type="protein sequence ID" value="ETW93441.1"/>
    <property type="molecule type" value="Genomic_DNA"/>
</dbReference>
<sequence>MEPTTPSTSDVTETEPATKFIVVTVVVDNPSDQLGTLEMQGNFDTDDGIQVMTKEAYQQLGPGGISLQTSDSEHPIFTVQVGKSTTWVESNPEIRFALKLVEDEQNSGLTMEKFNVSGRVMDVELKYLGK</sequence>
<protein>
    <submittedName>
        <fullName evidence="1">Uncharacterized protein</fullName>
    </submittedName>
</protein>
<dbReference type="HOGENOM" id="CLU_1934192_0_0_7"/>
<evidence type="ECO:0000313" key="2">
    <source>
        <dbReference type="Proteomes" id="UP000019140"/>
    </source>
</evidence>
<organism evidence="1 2">
    <name type="scientific">Candidatus Entotheonella gemina</name>
    <dbReference type="NCBI Taxonomy" id="1429439"/>
    <lineage>
        <taxon>Bacteria</taxon>
        <taxon>Pseudomonadati</taxon>
        <taxon>Nitrospinota/Tectimicrobiota group</taxon>
        <taxon>Candidatus Tectimicrobiota</taxon>
        <taxon>Candidatus Entotheonellia</taxon>
        <taxon>Candidatus Entotheonellales</taxon>
        <taxon>Candidatus Entotheonellaceae</taxon>
        <taxon>Candidatus Entotheonella</taxon>
    </lineage>
</organism>
<gene>
    <name evidence="1" type="ORF">ETSY2_51415</name>
</gene>
<proteinExistence type="predicted"/>